<sequence>MTYEGSTTMPGCHETVTWILLNRPIYITKSELKLIINMQMGSQKSLDSRGCNLELNQVPALSIVAYLLFPINAQSPTAI</sequence>
<proteinExistence type="predicted"/>
<dbReference type="InterPro" id="IPR036398">
    <property type="entry name" value="CA_dom_sf"/>
</dbReference>
<reference evidence="2" key="1">
    <citation type="submission" date="2020-08" db="EMBL/GenBank/DDBJ databases">
        <title>Multicomponent nature underlies the extraordinary mechanical properties of spider dragline silk.</title>
        <authorList>
            <person name="Kono N."/>
            <person name="Nakamura H."/>
            <person name="Mori M."/>
            <person name="Yoshida Y."/>
            <person name="Ohtoshi R."/>
            <person name="Malay A.D."/>
            <person name="Moran D.A.P."/>
            <person name="Tomita M."/>
            <person name="Numata K."/>
            <person name="Arakawa K."/>
        </authorList>
    </citation>
    <scope>NUCLEOTIDE SEQUENCE</scope>
</reference>
<comment type="caution">
    <text evidence="2">The sequence shown here is derived from an EMBL/GenBank/DDBJ whole genome shotgun (WGS) entry which is preliminary data.</text>
</comment>
<dbReference type="SUPFAM" id="SSF51069">
    <property type="entry name" value="Carbonic anhydrase"/>
    <property type="match status" value="1"/>
</dbReference>
<organism evidence="2 3">
    <name type="scientific">Trichonephila clavipes</name>
    <name type="common">Golden silk orbweaver</name>
    <name type="synonym">Nephila clavipes</name>
    <dbReference type="NCBI Taxonomy" id="2585209"/>
    <lineage>
        <taxon>Eukaryota</taxon>
        <taxon>Metazoa</taxon>
        <taxon>Ecdysozoa</taxon>
        <taxon>Arthropoda</taxon>
        <taxon>Chelicerata</taxon>
        <taxon>Arachnida</taxon>
        <taxon>Araneae</taxon>
        <taxon>Araneomorphae</taxon>
        <taxon>Entelegynae</taxon>
        <taxon>Araneoidea</taxon>
        <taxon>Nephilidae</taxon>
        <taxon>Trichonephila</taxon>
    </lineage>
</organism>
<dbReference type="EMBL" id="BMAU01021402">
    <property type="protein sequence ID" value="GFY32176.1"/>
    <property type="molecule type" value="Genomic_DNA"/>
</dbReference>
<evidence type="ECO:0000259" key="1">
    <source>
        <dbReference type="PROSITE" id="PS51144"/>
    </source>
</evidence>
<dbReference type="InterPro" id="IPR001148">
    <property type="entry name" value="CA_dom"/>
</dbReference>
<accession>A0A8X7BHR1</accession>
<dbReference type="PROSITE" id="PS51144">
    <property type="entry name" value="ALPHA_CA_2"/>
    <property type="match status" value="1"/>
</dbReference>
<evidence type="ECO:0000313" key="3">
    <source>
        <dbReference type="Proteomes" id="UP000887159"/>
    </source>
</evidence>
<gene>
    <name evidence="2" type="ORF">TNCV_3556841</name>
</gene>
<dbReference type="Pfam" id="PF00194">
    <property type="entry name" value="Carb_anhydrase"/>
    <property type="match status" value="1"/>
</dbReference>
<evidence type="ECO:0000313" key="2">
    <source>
        <dbReference type="EMBL" id="GFY32176.1"/>
    </source>
</evidence>
<feature type="domain" description="Alpha-carbonic anhydrase" evidence="1">
    <location>
        <begin position="1"/>
        <end position="79"/>
    </location>
</feature>
<protein>
    <recommendedName>
        <fullName evidence="1">Alpha-carbonic anhydrase domain-containing protein</fullName>
    </recommendedName>
</protein>
<name>A0A8X7BHR1_TRICX</name>
<dbReference type="Proteomes" id="UP000887159">
    <property type="component" value="Unassembled WGS sequence"/>
</dbReference>
<dbReference type="AlphaFoldDB" id="A0A8X7BHR1"/>
<keyword evidence="3" id="KW-1185">Reference proteome</keyword>
<dbReference type="Gene3D" id="3.10.200.10">
    <property type="entry name" value="Alpha carbonic anhydrase"/>
    <property type="match status" value="1"/>
</dbReference>